<dbReference type="GO" id="GO:0006631">
    <property type="term" value="P:fatty acid metabolic process"/>
    <property type="evidence" value="ECO:0007669"/>
    <property type="project" value="TreeGrafter"/>
</dbReference>
<dbReference type="HOGENOM" id="CLU_003997_0_0_1"/>
<dbReference type="InterPro" id="IPR020806">
    <property type="entry name" value="PKS_PP-bd"/>
</dbReference>
<name>A0A014N4Y0_9HYPO</name>
<evidence type="ECO:0000256" key="1">
    <source>
        <dbReference type="ARBA" id="ARBA00022450"/>
    </source>
</evidence>
<comment type="caution">
    <text evidence="6">The sequence shown here is derived from an EMBL/GenBank/DDBJ whole genome shotgun (WGS) entry which is preliminary data.</text>
</comment>
<feature type="domain" description="Carrier" evidence="5">
    <location>
        <begin position="773"/>
        <end position="847"/>
    </location>
</feature>
<keyword evidence="2" id="KW-0597">Phosphoprotein</keyword>
<dbReference type="Gene3D" id="3.40.50.12780">
    <property type="entry name" value="N-terminal domain of ligase-like"/>
    <property type="match status" value="1"/>
</dbReference>
<feature type="transmembrane region" description="Helical" evidence="4">
    <location>
        <begin position="1153"/>
        <end position="1181"/>
    </location>
</feature>
<dbReference type="SUPFAM" id="SSF56801">
    <property type="entry name" value="Acetyl-CoA synthetase-like"/>
    <property type="match status" value="1"/>
</dbReference>
<dbReference type="eggNOG" id="KOG1178">
    <property type="taxonomic scope" value="Eukaryota"/>
</dbReference>
<dbReference type="GO" id="GO:0031177">
    <property type="term" value="F:phosphopantetheine binding"/>
    <property type="evidence" value="ECO:0007669"/>
    <property type="project" value="InterPro"/>
</dbReference>
<gene>
    <name evidence="6" type="ORF">X797_005393</name>
</gene>
<reference evidence="6 7" key="1">
    <citation type="submission" date="2014-02" db="EMBL/GenBank/DDBJ databases">
        <title>The genome sequence of the entomopathogenic fungus Metarhizium robertsii ARSEF 2575.</title>
        <authorList>
            <person name="Giuliano Garisto Donzelli B."/>
            <person name="Roe B.A."/>
            <person name="Macmil S.L."/>
            <person name="Krasnoff S.B."/>
            <person name="Gibson D.M."/>
        </authorList>
    </citation>
    <scope>NUCLEOTIDE SEQUENCE [LARGE SCALE GENOMIC DNA]</scope>
    <source>
        <strain evidence="6 7">ARSEF 2575</strain>
    </source>
</reference>
<organism evidence="6 7">
    <name type="scientific">Metarhizium robertsii</name>
    <dbReference type="NCBI Taxonomy" id="568076"/>
    <lineage>
        <taxon>Eukaryota</taxon>
        <taxon>Fungi</taxon>
        <taxon>Dikarya</taxon>
        <taxon>Ascomycota</taxon>
        <taxon>Pezizomycotina</taxon>
        <taxon>Sordariomycetes</taxon>
        <taxon>Hypocreomycetidae</taxon>
        <taxon>Hypocreales</taxon>
        <taxon>Clavicipitaceae</taxon>
        <taxon>Metarhizium</taxon>
    </lineage>
</organism>
<keyword evidence="4" id="KW-0812">Transmembrane</keyword>
<dbReference type="Proteomes" id="UP000030151">
    <property type="component" value="Unassembled WGS sequence"/>
</dbReference>
<dbReference type="PANTHER" id="PTHR43201">
    <property type="entry name" value="ACYL-COA SYNTHETASE"/>
    <property type="match status" value="1"/>
</dbReference>
<dbReference type="SMART" id="SM00823">
    <property type="entry name" value="PKS_PP"/>
    <property type="match status" value="1"/>
</dbReference>
<dbReference type="InterPro" id="IPR011004">
    <property type="entry name" value="Trimer_LpxA-like_sf"/>
</dbReference>
<evidence type="ECO:0000313" key="6">
    <source>
        <dbReference type="EMBL" id="EXV01297.1"/>
    </source>
</evidence>
<dbReference type="InterPro" id="IPR036736">
    <property type="entry name" value="ACP-like_sf"/>
</dbReference>
<dbReference type="InterPro" id="IPR009081">
    <property type="entry name" value="PP-bd_ACP"/>
</dbReference>
<dbReference type="EMBL" id="JELW01000008">
    <property type="protein sequence ID" value="EXV01297.1"/>
    <property type="molecule type" value="Genomic_DNA"/>
</dbReference>
<keyword evidence="4" id="KW-0472">Membrane</keyword>
<dbReference type="Pfam" id="PF00550">
    <property type="entry name" value="PP-binding"/>
    <property type="match status" value="1"/>
</dbReference>
<feature type="transmembrane region" description="Helical" evidence="4">
    <location>
        <begin position="1489"/>
        <end position="1515"/>
    </location>
</feature>
<protein>
    <submittedName>
        <fullName evidence="6">AMP-binding enzyme</fullName>
    </submittedName>
</protein>
<evidence type="ECO:0000313" key="7">
    <source>
        <dbReference type="Proteomes" id="UP000030151"/>
    </source>
</evidence>
<evidence type="ECO:0000256" key="2">
    <source>
        <dbReference type="ARBA" id="ARBA00022553"/>
    </source>
</evidence>
<dbReference type="Gene3D" id="2.160.10.10">
    <property type="entry name" value="Hexapeptide repeat proteins"/>
    <property type="match status" value="2"/>
</dbReference>
<evidence type="ECO:0000256" key="4">
    <source>
        <dbReference type="SAM" id="Phobius"/>
    </source>
</evidence>
<sequence>MAQKLPLEGLPAVKHLSNVPSLEVLKSGLLGSLEGSLDGCQWDKGDILASIPDTVEQAERSLHLLHALLTQVPGPWPTIPLIRCYARLSKLLPKQLKSNPVREVAKLRQTISAMIKDSYGSLLDFICHDSRPALRATNSDQFITHKGLHDFIATFPLAVGPAERKPVVAIALPNGPLLAATCIAVTTYHTAAPINPMAGIEQFRADVLQSGAKVILTSSQDYEKLQLGDEWASDENIEIFVVDWNNRDDIRILNTAGHVLKPRDTRPRPNAPDDIALILFTSGTSGTKKVVPMKLHSIVTGVVFVMDSWALSPVDTCLNMMPLYHVGGLVRNILAPIFSGGSTVCCTAFDPNLFWDVVESLEPTWYYASPSIHSVILAQALERPGSLKRSKIRLICNAAGGLLPSLATQLCDTFNCLVLPSYGMTECMPISTPPLQLESGREGTSGISTGPELTILDSSERKVGPGVVGRICVRGDPVFPGYLLPDGSFDKSSFNTDGWFDTGDLGYMDSDDYLYITGRSKEVINRGGEIISPFEVENAIMNASLSPTSPINGKVSQVMAFSASHDVLQEVAAVVLVTPPGKPRVDLKRLQNALRSSLQQVKWPTLIVYMDDLPKKNNKVLRIKLGQRLGLPVLSENIPYLRRHWEAICPAPDTALSVSIECAPCCIDPEAIQQSLGAAASADVRCHVRRRSTEDMPELFCAPAKRIYPPPSTAFATDLKEHLCGSLHNYMVPETVHLLEEPLPADDGGQVDDDKLQVVVDRLLEASMDKLADSTEGKVAKVFANMLYCHPAQLPRDIDFFSLGGDSLRAGRLSSAVRSEFGIQIPINVIFNSGSIQAISAYVDKVAPTSIASGTEDEVVGCTKTNSSTNPFLMAIQLIPLVVLYPLRRAFQWTIFIVAFSCTQGWPTNTTAPGRLLNLTLSILFSRMAVRIVAPFVGILAKWIIIGRYREGLYPMWGSYHTRWWMVQKVVSVSGKGWFGLNDTTQTWYCKLMGARIGKNVKLAGASLGEWDLLDIRDSAVLSRCICRPFAAEGNTSMYLGRITIGERSSVGTSSIVAAGTEVPPNTCIGPNSSSWELQDADEENRHLSQGTVPRPHWLLTILLTTPLRLISWFLSLTPWIGGLVGMVVQKPAVAGTPIRNMLDWFTEPRRVAFHYLALILRSFFSPFIVFAFSISVKLVLDAIFGKPSLLHQTEHDGTISTWRANLMKSLLPASRLRDMTAMFGQHYEATSIALRMLGSKIGKRVYWPGTGPSIGDYHLLDVGNDVVFGSRAHLITSDGMGSEPIVIRDGAMIADRVCLLPGVDIGERTTMGSGALTSRNKKYKAGATYVGSKGRDAICLSAGDRAKQNLRQRIRHLGSDDTLVGDRSISKTLSPGTRIQRISSDDTLTESHTSENIESFQTSGGATGDTDDESRVPETISPFGKAFYLKLAPYRVLGPFAIFCYSSFMTVFTAFYWNIPNISSIQLVDHLMNRFIVRNNSILYETGVLFSLCTLVFAILTSLQAILTLCIVIASKWVLIGWRQPGNYDWDKSPYCQRWQLFLSIERLRKHCYRGQGILGLLTGTNWIVLYFRALGAKIGNDCALFANGRPNLMFTEPDLITLGDRVTVDDASVVAHINTRGKFDLNRLEIGNRCVLRTGSRLLSGAKMKDDSCLLEHTLIMGGDTVENNWTMQGWPATRYSGRRTK</sequence>
<dbReference type="PANTHER" id="PTHR43201:SF10">
    <property type="entry name" value="CARRIER DOMAIN-CONTAINING PROTEIN"/>
    <property type="match status" value="1"/>
</dbReference>
<evidence type="ECO:0000256" key="3">
    <source>
        <dbReference type="SAM" id="MobiDB-lite"/>
    </source>
</evidence>
<dbReference type="PROSITE" id="PS50075">
    <property type="entry name" value="CARRIER"/>
    <property type="match status" value="1"/>
</dbReference>
<dbReference type="Gene3D" id="1.10.1200.10">
    <property type="entry name" value="ACP-like"/>
    <property type="match status" value="1"/>
</dbReference>
<feature type="region of interest" description="Disordered" evidence="3">
    <location>
        <begin position="1384"/>
        <end position="1415"/>
    </location>
</feature>
<feature type="compositionally biased region" description="Polar residues" evidence="3">
    <location>
        <begin position="1384"/>
        <end position="1405"/>
    </location>
</feature>
<dbReference type="InterPro" id="IPR045851">
    <property type="entry name" value="AMP-bd_C_sf"/>
</dbReference>
<feature type="transmembrane region" description="Helical" evidence="4">
    <location>
        <begin position="1437"/>
        <end position="1458"/>
    </location>
</feature>
<feature type="transmembrane region" description="Helical" evidence="4">
    <location>
        <begin position="1110"/>
        <end position="1133"/>
    </location>
</feature>
<accession>A0A014N4Y0</accession>
<dbReference type="InterPro" id="IPR000873">
    <property type="entry name" value="AMP-dep_synth/lig_dom"/>
</dbReference>
<keyword evidence="1" id="KW-0596">Phosphopantetheine</keyword>
<dbReference type="InterPro" id="IPR042099">
    <property type="entry name" value="ANL_N_sf"/>
</dbReference>
<evidence type="ECO:0000259" key="5">
    <source>
        <dbReference type="PROSITE" id="PS50075"/>
    </source>
</evidence>
<dbReference type="eggNOG" id="KOG1176">
    <property type="taxonomic scope" value="Eukaryota"/>
</dbReference>
<dbReference type="GO" id="GO:0031956">
    <property type="term" value="F:medium-chain fatty acid-CoA ligase activity"/>
    <property type="evidence" value="ECO:0007669"/>
    <property type="project" value="TreeGrafter"/>
</dbReference>
<dbReference type="SUPFAM" id="SSF47336">
    <property type="entry name" value="ACP-like"/>
    <property type="match status" value="1"/>
</dbReference>
<proteinExistence type="predicted"/>
<dbReference type="Gene3D" id="3.30.300.30">
    <property type="match status" value="1"/>
</dbReference>
<keyword evidence="4" id="KW-1133">Transmembrane helix</keyword>
<dbReference type="SUPFAM" id="SSF51161">
    <property type="entry name" value="Trimeric LpxA-like enzymes"/>
    <property type="match status" value="3"/>
</dbReference>
<dbReference type="OrthoDB" id="3633556at2759"/>
<dbReference type="Pfam" id="PF00501">
    <property type="entry name" value="AMP-binding"/>
    <property type="match status" value="1"/>
</dbReference>